<dbReference type="Proteomes" id="UP001432128">
    <property type="component" value="Chromosome"/>
</dbReference>
<dbReference type="AlphaFoldDB" id="A0AAU4K577"/>
<evidence type="ECO:0000313" key="2">
    <source>
        <dbReference type="Proteomes" id="UP001432128"/>
    </source>
</evidence>
<accession>A0AAU4K577</accession>
<organism evidence="1 2">
    <name type="scientific">Williamsia herbipolensis</name>
    <dbReference type="NCBI Taxonomy" id="1603258"/>
    <lineage>
        <taxon>Bacteria</taxon>
        <taxon>Bacillati</taxon>
        <taxon>Actinomycetota</taxon>
        <taxon>Actinomycetes</taxon>
        <taxon>Mycobacteriales</taxon>
        <taxon>Nocardiaceae</taxon>
        <taxon>Williamsia</taxon>
    </lineage>
</organism>
<evidence type="ECO:0000313" key="1">
    <source>
        <dbReference type="EMBL" id="WUM21139.1"/>
    </source>
</evidence>
<reference evidence="1 2" key="1">
    <citation type="submission" date="2022-10" db="EMBL/GenBank/DDBJ databases">
        <title>The complete genomes of actinobacterial strains from the NBC collection.</title>
        <authorList>
            <person name="Joergensen T.S."/>
            <person name="Alvarez Arevalo M."/>
            <person name="Sterndorff E.B."/>
            <person name="Faurdal D."/>
            <person name="Vuksanovic O."/>
            <person name="Mourched A.-S."/>
            <person name="Charusanti P."/>
            <person name="Shaw S."/>
            <person name="Blin K."/>
            <person name="Weber T."/>
        </authorList>
    </citation>
    <scope>NUCLEOTIDE SEQUENCE [LARGE SCALE GENOMIC DNA]</scope>
    <source>
        <strain evidence="1 2">NBC_00319</strain>
    </source>
</reference>
<proteinExistence type="predicted"/>
<dbReference type="KEGG" id="whr:OG579_04855"/>
<sequence>MSLATAVQSSSRLTDRLPGVGLTTMTDPSSGCRLTMATPDAAPDLWIRYLDGARAVYRAHRVSAALDYDAVADGTSTSVFFAVTDDHDVLLGGLRVQGAYVSVDQTHAVQEWAGCDGRDALIDAIDRRLDAGVVELKTAWVNPLADDPSAVSSLLARVALPVVSAMGVRYLMATAAEHVLRRWSSSGGRVDRTVPASPYPDDRYRTSLMWWDATTLARNADPTVYAQMRHDTAGLLGPDALLGGAERIDAMDRSRHAA</sequence>
<dbReference type="EMBL" id="CP108021">
    <property type="protein sequence ID" value="WUM21139.1"/>
    <property type="molecule type" value="Genomic_DNA"/>
</dbReference>
<dbReference type="RefSeq" id="WP_328858285.1">
    <property type="nucleotide sequence ID" value="NZ_CP108021.1"/>
</dbReference>
<name>A0AAU4K577_9NOCA</name>
<protein>
    <submittedName>
        <fullName evidence="1">Uncharacterized protein</fullName>
    </submittedName>
</protein>
<keyword evidence="2" id="KW-1185">Reference proteome</keyword>
<gene>
    <name evidence="1" type="ORF">OG579_04855</name>
</gene>